<dbReference type="InterPro" id="IPR001906">
    <property type="entry name" value="Terpene_synth_N"/>
</dbReference>
<dbReference type="PANTHER" id="PTHR31225:SF9">
    <property type="entry name" value="TERPENE SYNTHASE 10"/>
    <property type="match status" value="1"/>
</dbReference>
<protein>
    <submittedName>
        <fullName evidence="6">Terpene synthase 10-like</fullName>
    </submittedName>
</protein>
<evidence type="ECO:0000259" key="4">
    <source>
        <dbReference type="Pfam" id="PF01397"/>
    </source>
</evidence>
<dbReference type="FunFam" id="1.50.10.130:FF:000001">
    <property type="entry name" value="Isoprene synthase, chloroplastic"/>
    <property type="match status" value="1"/>
</dbReference>
<dbReference type="InterPro" id="IPR034741">
    <property type="entry name" value="Terpene_cyclase-like_1_C"/>
</dbReference>
<dbReference type="InterPro" id="IPR050148">
    <property type="entry name" value="Terpene_synthase-like"/>
</dbReference>
<keyword evidence="7" id="KW-1185">Reference proteome</keyword>
<dbReference type="OrthoDB" id="1936865at2759"/>
<evidence type="ECO:0000256" key="3">
    <source>
        <dbReference type="ARBA" id="ARBA00022842"/>
    </source>
</evidence>
<feature type="domain" description="Terpene synthase metal-binding" evidence="5">
    <location>
        <begin position="298"/>
        <end position="536"/>
    </location>
</feature>
<dbReference type="AlphaFoldDB" id="A0A2Z7BSX9"/>
<dbReference type="GO" id="GO:0016102">
    <property type="term" value="P:diterpenoid biosynthetic process"/>
    <property type="evidence" value="ECO:0007669"/>
    <property type="project" value="InterPro"/>
</dbReference>
<evidence type="ECO:0000313" key="6">
    <source>
        <dbReference type="EMBL" id="KZV37529.1"/>
    </source>
</evidence>
<reference evidence="6 7" key="1">
    <citation type="journal article" date="2015" name="Proc. Natl. Acad. Sci. U.S.A.">
        <title>The resurrection genome of Boea hygrometrica: A blueprint for survival of dehydration.</title>
        <authorList>
            <person name="Xiao L."/>
            <person name="Yang G."/>
            <person name="Zhang L."/>
            <person name="Yang X."/>
            <person name="Zhao S."/>
            <person name="Ji Z."/>
            <person name="Zhou Q."/>
            <person name="Hu M."/>
            <person name="Wang Y."/>
            <person name="Chen M."/>
            <person name="Xu Y."/>
            <person name="Jin H."/>
            <person name="Xiao X."/>
            <person name="Hu G."/>
            <person name="Bao F."/>
            <person name="Hu Y."/>
            <person name="Wan P."/>
            <person name="Li L."/>
            <person name="Deng X."/>
            <person name="Kuang T."/>
            <person name="Xiang C."/>
            <person name="Zhu J.K."/>
            <person name="Oliver M.J."/>
            <person name="He Y."/>
        </authorList>
    </citation>
    <scope>NUCLEOTIDE SEQUENCE [LARGE SCALE GENOMIC DNA]</scope>
    <source>
        <strain evidence="7">cv. XS01</strain>
    </source>
</reference>
<dbReference type="EMBL" id="KV002709">
    <property type="protein sequence ID" value="KZV37529.1"/>
    <property type="molecule type" value="Genomic_DNA"/>
</dbReference>
<dbReference type="SUPFAM" id="SSF48576">
    <property type="entry name" value="Terpenoid synthases"/>
    <property type="match status" value="1"/>
</dbReference>
<sequence>MATSLMPTTIFGMKPTKDLTSFDRKVASKVFPLSSNTLLSCSALTCDEANSNRRSANYKPPIWDFDFIQSLNNQYTDATYATRACELKEQVKTMLEDGDMWGVDRLELIDDLQKMGICYHFEDEIRKILTCIWETRYAKKKEIGDLFSTALEFRLLRQHGFFVSQDIFDRFKNERGEFESRHEEDTKGLLQLYEASHLLTEGEETLEAAREFATFFLNRNLEEGTVGIEENLSLLVRRSLEMPLHWRVQRLNARWSIEEYGRRPDPNPILLEFAKLDFNIIQAAHQQELKHASRWWKRTGLAENLPFARDRLVECYFWNIGWLFGPKNGYSRLTLAKVNSLITVLDDIFDVYATLEELQLLNDVLQRWNIEEMDQLPTYMQMCYLALNNLVDDTAYHVLKEQGLPTVPYLRKLWKDLSHAYLQEAKWYSEAYTPTLEEYMNNAWISISTPVMLGFAFILTTNSLHMEDISNFLNYHDVIRWSATFVRIADDLGTSKDELERGDVPKSIQCSMNHSDESKEAAEEHVRGLIRRTWKKMNRELQATDSVFSGKFMKSAADLGRMAMYMYQHGDGHGHQNLQIRKRISSLLFEPIP</sequence>
<dbReference type="InterPro" id="IPR008949">
    <property type="entry name" value="Isoprenoid_synthase_dom_sf"/>
</dbReference>
<dbReference type="Pfam" id="PF03936">
    <property type="entry name" value="Terpene_synth_C"/>
    <property type="match status" value="1"/>
</dbReference>
<dbReference type="SUPFAM" id="SSF48239">
    <property type="entry name" value="Terpenoid cyclases/Protein prenyltransferases"/>
    <property type="match status" value="1"/>
</dbReference>
<dbReference type="Pfam" id="PF01397">
    <property type="entry name" value="Terpene_synth"/>
    <property type="match status" value="1"/>
</dbReference>
<proteinExistence type="predicted"/>
<dbReference type="InterPro" id="IPR008930">
    <property type="entry name" value="Terpenoid_cyclase/PrenylTrfase"/>
</dbReference>
<dbReference type="FunFam" id="1.10.600.10:FF:000007">
    <property type="entry name" value="Isoprene synthase, chloroplastic"/>
    <property type="match status" value="1"/>
</dbReference>
<dbReference type="GO" id="GO:0000287">
    <property type="term" value="F:magnesium ion binding"/>
    <property type="evidence" value="ECO:0007669"/>
    <property type="project" value="InterPro"/>
</dbReference>
<comment type="cofactor">
    <cofactor evidence="1">
        <name>Mg(2+)</name>
        <dbReference type="ChEBI" id="CHEBI:18420"/>
    </cofactor>
</comment>
<gene>
    <name evidence="6" type="ORF">F511_32261</name>
</gene>
<dbReference type="Gene3D" id="1.10.600.10">
    <property type="entry name" value="Farnesyl Diphosphate Synthase"/>
    <property type="match status" value="1"/>
</dbReference>
<dbReference type="InterPro" id="IPR005630">
    <property type="entry name" value="Terpene_synthase_metal-bd"/>
</dbReference>
<evidence type="ECO:0000256" key="1">
    <source>
        <dbReference type="ARBA" id="ARBA00001946"/>
    </source>
</evidence>
<evidence type="ECO:0000313" key="7">
    <source>
        <dbReference type="Proteomes" id="UP000250235"/>
    </source>
</evidence>
<evidence type="ECO:0000259" key="5">
    <source>
        <dbReference type="Pfam" id="PF03936"/>
    </source>
</evidence>
<dbReference type="GO" id="GO:0010333">
    <property type="term" value="F:terpene synthase activity"/>
    <property type="evidence" value="ECO:0007669"/>
    <property type="project" value="InterPro"/>
</dbReference>
<dbReference type="SFLD" id="SFLDS00005">
    <property type="entry name" value="Isoprenoid_Synthase_Type_I"/>
    <property type="match status" value="1"/>
</dbReference>
<keyword evidence="2" id="KW-0479">Metal-binding</keyword>
<feature type="domain" description="Terpene synthase N-terminal" evidence="4">
    <location>
        <begin position="62"/>
        <end position="239"/>
    </location>
</feature>
<organism evidence="6 7">
    <name type="scientific">Dorcoceras hygrometricum</name>
    <dbReference type="NCBI Taxonomy" id="472368"/>
    <lineage>
        <taxon>Eukaryota</taxon>
        <taxon>Viridiplantae</taxon>
        <taxon>Streptophyta</taxon>
        <taxon>Embryophyta</taxon>
        <taxon>Tracheophyta</taxon>
        <taxon>Spermatophyta</taxon>
        <taxon>Magnoliopsida</taxon>
        <taxon>eudicotyledons</taxon>
        <taxon>Gunneridae</taxon>
        <taxon>Pentapetalae</taxon>
        <taxon>asterids</taxon>
        <taxon>lamiids</taxon>
        <taxon>Lamiales</taxon>
        <taxon>Gesneriaceae</taxon>
        <taxon>Didymocarpoideae</taxon>
        <taxon>Trichosporeae</taxon>
        <taxon>Loxocarpinae</taxon>
        <taxon>Dorcoceras</taxon>
    </lineage>
</organism>
<name>A0A2Z7BSX9_9LAMI</name>
<dbReference type="Proteomes" id="UP000250235">
    <property type="component" value="Unassembled WGS sequence"/>
</dbReference>
<dbReference type="InterPro" id="IPR044814">
    <property type="entry name" value="Terpene_cyclase_plant_C1"/>
</dbReference>
<dbReference type="SFLD" id="SFLDG01014">
    <property type="entry name" value="Terpene_Cyclase_Like_1_N-term"/>
    <property type="match status" value="1"/>
</dbReference>
<keyword evidence="3" id="KW-0460">Magnesium</keyword>
<evidence type="ECO:0000256" key="2">
    <source>
        <dbReference type="ARBA" id="ARBA00022723"/>
    </source>
</evidence>
<dbReference type="Gene3D" id="1.50.10.130">
    <property type="entry name" value="Terpene synthase, N-terminal domain"/>
    <property type="match status" value="1"/>
</dbReference>
<dbReference type="CDD" id="cd00684">
    <property type="entry name" value="Terpene_cyclase_plant_C1"/>
    <property type="match status" value="1"/>
</dbReference>
<dbReference type="SFLD" id="SFLDG01019">
    <property type="entry name" value="Terpene_Cyclase_Like_1_C_Termi"/>
    <property type="match status" value="1"/>
</dbReference>
<dbReference type="InterPro" id="IPR036965">
    <property type="entry name" value="Terpene_synth_N_sf"/>
</dbReference>
<accession>A0A2Z7BSX9</accession>
<dbReference type="PANTHER" id="PTHR31225">
    <property type="entry name" value="OS04G0344100 PROTEIN-RELATED"/>
    <property type="match status" value="1"/>
</dbReference>